<gene>
    <name evidence="2" type="ORF">BFF78_08200</name>
</gene>
<evidence type="ECO:0000313" key="3">
    <source>
        <dbReference type="Proteomes" id="UP000094960"/>
    </source>
</evidence>
<name>A0A1D7Y5Z7_9ACTN</name>
<keyword evidence="3" id="KW-1185">Reference proteome</keyword>
<accession>A0A1D7Y5Z7</accession>
<dbReference type="Proteomes" id="UP000094960">
    <property type="component" value="Chromosome"/>
</dbReference>
<evidence type="ECO:0000313" key="2">
    <source>
        <dbReference type="EMBL" id="AOR31025.1"/>
    </source>
</evidence>
<evidence type="ECO:0000256" key="1">
    <source>
        <dbReference type="SAM" id="MobiDB-lite"/>
    </source>
</evidence>
<reference evidence="3" key="1">
    <citation type="submission" date="2016-09" db="EMBL/GenBank/DDBJ databases">
        <title>Streptomyces puniciscabiei strain:TW1S1 Genome sequencing and assembly.</title>
        <authorList>
            <person name="Kim M.-K."/>
            <person name="Kim S.B."/>
        </authorList>
    </citation>
    <scope>NUCLEOTIDE SEQUENCE [LARGE SCALE GENOMIC DNA]</scope>
    <source>
        <strain evidence="3">TW1S1</strain>
    </source>
</reference>
<dbReference type="RefSeq" id="WP_069777673.1">
    <property type="nucleotide sequence ID" value="NZ_CP017248.1"/>
</dbReference>
<organism evidence="2 3">
    <name type="scientific">Streptomyces fodineus</name>
    <dbReference type="NCBI Taxonomy" id="1904616"/>
    <lineage>
        <taxon>Bacteria</taxon>
        <taxon>Bacillati</taxon>
        <taxon>Actinomycetota</taxon>
        <taxon>Actinomycetes</taxon>
        <taxon>Kitasatosporales</taxon>
        <taxon>Streptomycetaceae</taxon>
        <taxon>Streptomyces</taxon>
    </lineage>
</organism>
<sequence length="155" mass="16790">MTNRVSRIRGTAAQTNLPPAPDRSAPDPQISPGPGTQSVRTVLGEDGYRRLTDQCLRRGTALGALASLVQDTAREADRLHGKLRRHATQVRDRLGDVINPRLDAAFGPVTGLLASTGHISDLHADRFAQQMNQLVLVLESYQAAVRHPGNVTNRS</sequence>
<protein>
    <submittedName>
        <fullName evidence="2">Uncharacterized protein</fullName>
    </submittedName>
</protein>
<dbReference type="AlphaFoldDB" id="A0A1D7Y5Z7"/>
<feature type="region of interest" description="Disordered" evidence="1">
    <location>
        <begin position="1"/>
        <end position="38"/>
    </location>
</feature>
<dbReference type="EMBL" id="CP017248">
    <property type="protein sequence ID" value="AOR31025.1"/>
    <property type="molecule type" value="Genomic_DNA"/>
</dbReference>
<proteinExistence type="predicted"/>
<dbReference type="KEGG" id="spun:BFF78_08200"/>